<dbReference type="NCBIfam" id="TIGR00710">
    <property type="entry name" value="efflux_Bcr_CflA"/>
    <property type="match status" value="1"/>
</dbReference>
<evidence type="ECO:0000313" key="12">
    <source>
        <dbReference type="Proteomes" id="UP001595855"/>
    </source>
</evidence>
<keyword evidence="4" id="KW-0813">Transport</keyword>
<feature type="transmembrane region" description="Helical" evidence="9">
    <location>
        <begin position="116"/>
        <end position="135"/>
    </location>
</feature>
<dbReference type="Pfam" id="PF07690">
    <property type="entry name" value="MFS_1"/>
    <property type="match status" value="1"/>
</dbReference>
<comment type="similarity">
    <text evidence="2">Belongs to the major facilitator superfamily. Bcr/CmlA family.</text>
</comment>
<sequence>MPERGPSIPHKSPDMTITESAAHLPQTSHSSYSSQTPPTLPAARRISLLVTLILGSLTATPPLAMDMYLPSLPEVTRSLGAPAATVQLTLTACLAGMALGQIVVGPMSDKWGRRRPLLAGLAVYVVATALCAVAPTVEVLVAFRLLQGLAGAAGIVIARAVVRDLYDGVAMARFFSTLMLISGVAPIVAPLIGGQILRFTDWRGVFVVLVVVGLALGAVVWAKLPETLPVEERHAGGVGDTLRAMRGLLADRAFTGYMLAGGFAFASLFAYVAASPFVMQEIYGASAQTFSLLFGLNSIGLVVVGQINGKVLVGRVRLDRVLGLGLVVVIAAATVLLLMSLGVFGEVGLGPVAAVLFVLMSAMGISLPNTQALALMRVKKSAGSASALLGTSSFLIGAVASPLVGIAGEDTAVPMALVQLVAAVLALGFLVTMCRGQGNGNGAGQGAGKGADS</sequence>
<feature type="transmembrane region" description="Helical" evidence="9">
    <location>
        <begin position="387"/>
        <end position="406"/>
    </location>
</feature>
<feature type="transmembrane region" description="Helical" evidence="9">
    <location>
        <begin position="347"/>
        <end position="367"/>
    </location>
</feature>
<dbReference type="CDD" id="cd17320">
    <property type="entry name" value="MFS_MdfA_MDR_like"/>
    <property type="match status" value="1"/>
</dbReference>
<feature type="transmembrane region" description="Helical" evidence="9">
    <location>
        <begin position="204"/>
        <end position="224"/>
    </location>
</feature>
<organism evidence="11 12">
    <name type="scientific">Streptomyces lienomycini</name>
    <dbReference type="NCBI Taxonomy" id="284035"/>
    <lineage>
        <taxon>Bacteria</taxon>
        <taxon>Bacillati</taxon>
        <taxon>Actinomycetota</taxon>
        <taxon>Actinomycetes</taxon>
        <taxon>Kitasatosporales</taxon>
        <taxon>Streptomycetaceae</taxon>
        <taxon>Streptomyces</taxon>
    </lineage>
</organism>
<evidence type="ECO:0000259" key="10">
    <source>
        <dbReference type="PROSITE" id="PS50850"/>
    </source>
</evidence>
<evidence type="ECO:0000313" key="11">
    <source>
        <dbReference type="EMBL" id="MFC5018237.1"/>
    </source>
</evidence>
<keyword evidence="6 9" id="KW-0812">Transmembrane</keyword>
<protein>
    <submittedName>
        <fullName evidence="11">Multidrug effflux MFS transporter</fullName>
    </submittedName>
</protein>
<comment type="caution">
    <text evidence="11">The sequence shown here is derived from an EMBL/GenBank/DDBJ whole genome shotgun (WGS) entry which is preliminary data.</text>
</comment>
<dbReference type="EMBL" id="JBHSJO010000001">
    <property type="protein sequence ID" value="MFC5018237.1"/>
    <property type="molecule type" value="Genomic_DNA"/>
</dbReference>
<dbReference type="PROSITE" id="PS00216">
    <property type="entry name" value="SUGAR_TRANSPORT_1"/>
    <property type="match status" value="1"/>
</dbReference>
<comment type="similarity">
    <text evidence="3">Belongs to the major facilitator superfamily. TCR/Tet family.</text>
</comment>
<dbReference type="InterPro" id="IPR036259">
    <property type="entry name" value="MFS_trans_sf"/>
</dbReference>
<comment type="subcellular location">
    <subcellularLocation>
        <location evidence="1">Cell membrane</location>
        <topology evidence="1">Multi-pass membrane protein</topology>
    </subcellularLocation>
</comment>
<evidence type="ECO:0000256" key="8">
    <source>
        <dbReference type="ARBA" id="ARBA00023136"/>
    </source>
</evidence>
<feature type="domain" description="Major facilitator superfamily (MFS) profile" evidence="10">
    <location>
        <begin position="48"/>
        <end position="435"/>
    </location>
</feature>
<keyword evidence="5" id="KW-1003">Cell membrane</keyword>
<feature type="transmembrane region" description="Helical" evidence="9">
    <location>
        <begin position="46"/>
        <end position="64"/>
    </location>
</feature>
<evidence type="ECO:0000256" key="9">
    <source>
        <dbReference type="SAM" id="Phobius"/>
    </source>
</evidence>
<feature type="transmembrane region" description="Helical" evidence="9">
    <location>
        <begin position="141"/>
        <end position="162"/>
    </location>
</feature>
<dbReference type="InterPro" id="IPR005829">
    <property type="entry name" value="Sugar_transporter_CS"/>
</dbReference>
<feature type="transmembrane region" description="Helical" evidence="9">
    <location>
        <begin position="254"/>
        <end position="278"/>
    </location>
</feature>
<reference evidence="12" key="1">
    <citation type="journal article" date="2019" name="Int. J. Syst. Evol. Microbiol.">
        <title>The Global Catalogue of Microorganisms (GCM) 10K type strain sequencing project: providing services to taxonomists for standard genome sequencing and annotation.</title>
        <authorList>
            <consortium name="The Broad Institute Genomics Platform"/>
            <consortium name="The Broad Institute Genome Sequencing Center for Infectious Disease"/>
            <person name="Wu L."/>
            <person name="Ma J."/>
        </authorList>
    </citation>
    <scope>NUCLEOTIDE SEQUENCE [LARGE SCALE GENOMIC DNA]</scope>
    <source>
        <strain evidence="12">CGMCC 4.1542</strain>
    </source>
</reference>
<feature type="transmembrane region" description="Helical" evidence="9">
    <location>
        <begin position="84"/>
        <end position="104"/>
    </location>
</feature>
<evidence type="ECO:0000256" key="4">
    <source>
        <dbReference type="ARBA" id="ARBA00022448"/>
    </source>
</evidence>
<evidence type="ECO:0000256" key="5">
    <source>
        <dbReference type="ARBA" id="ARBA00022475"/>
    </source>
</evidence>
<dbReference type="PROSITE" id="PS50850">
    <property type="entry name" value="MFS"/>
    <property type="match status" value="1"/>
</dbReference>
<dbReference type="Gene3D" id="1.20.1720.10">
    <property type="entry name" value="Multidrug resistance protein D"/>
    <property type="match status" value="1"/>
</dbReference>
<dbReference type="Proteomes" id="UP001595855">
    <property type="component" value="Unassembled WGS sequence"/>
</dbReference>
<keyword evidence="12" id="KW-1185">Reference proteome</keyword>
<name>A0ABV9X0Q1_9ACTN</name>
<feature type="transmembrane region" description="Helical" evidence="9">
    <location>
        <begin position="412"/>
        <end position="431"/>
    </location>
</feature>
<keyword evidence="8 9" id="KW-0472">Membrane</keyword>
<keyword evidence="7 9" id="KW-1133">Transmembrane helix</keyword>
<evidence type="ECO:0000256" key="6">
    <source>
        <dbReference type="ARBA" id="ARBA00022692"/>
    </source>
</evidence>
<evidence type="ECO:0000256" key="1">
    <source>
        <dbReference type="ARBA" id="ARBA00004651"/>
    </source>
</evidence>
<proteinExistence type="inferred from homology"/>
<accession>A0ABV9X0Q1</accession>
<feature type="transmembrane region" description="Helical" evidence="9">
    <location>
        <begin position="174"/>
        <end position="192"/>
    </location>
</feature>
<gene>
    <name evidence="11" type="ORF">ACFPRC_25675</name>
</gene>
<dbReference type="PANTHER" id="PTHR23502">
    <property type="entry name" value="MAJOR FACILITATOR SUPERFAMILY"/>
    <property type="match status" value="1"/>
</dbReference>
<dbReference type="InterPro" id="IPR001958">
    <property type="entry name" value="Tet-R_TetA/multi-R_MdtG-like"/>
</dbReference>
<feature type="transmembrane region" description="Helical" evidence="9">
    <location>
        <begin position="290"/>
        <end position="309"/>
    </location>
</feature>
<dbReference type="PRINTS" id="PR01035">
    <property type="entry name" value="TCRTETA"/>
</dbReference>
<evidence type="ECO:0000256" key="2">
    <source>
        <dbReference type="ARBA" id="ARBA00006236"/>
    </source>
</evidence>
<evidence type="ECO:0000256" key="3">
    <source>
        <dbReference type="ARBA" id="ARBA00007520"/>
    </source>
</evidence>
<dbReference type="InterPro" id="IPR004812">
    <property type="entry name" value="Efflux_drug-R_Bcr/CmlA"/>
</dbReference>
<dbReference type="InterPro" id="IPR011701">
    <property type="entry name" value="MFS"/>
</dbReference>
<evidence type="ECO:0000256" key="7">
    <source>
        <dbReference type="ARBA" id="ARBA00022989"/>
    </source>
</evidence>
<dbReference type="SUPFAM" id="SSF103473">
    <property type="entry name" value="MFS general substrate transporter"/>
    <property type="match status" value="1"/>
</dbReference>
<dbReference type="RefSeq" id="WP_381159645.1">
    <property type="nucleotide sequence ID" value="NZ_BAAATN010000002.1"/>
</dbReference>
<dbReference type="PANTHER" id="PTHR23502:SF132">
    <property type="entry name" value="POLYAMINE TRANSPORTER 2-RELATED"/>
    <property type="match status" value="1"/>
</dbReference>
<feature type="transmembrane region" description="Helical" evidence="9">
    <location>
        <begin position="321"/>
        <end position="341"/>
    </location>
</feature>
<dbReference type="InterPro" id="IPR020846">
    <property type="entry name" value="MFS_dom"/>
</dbReference>